<dbReference type="RefSeq" id="WP_158049686.1">
    <property type="nucleotide sequence ID" value="NZ_WAJR01000013.1"/>
</dbReference>
<dbReference type="Proteomes" id="UP000468668">
    <property type="component" value="Unassembled WGS sequence"/>
</dbReference>
<feature type="transmembrane region" description="Helical" evidence="5">
    <location>
        <begin position="330"/>
        <end position="354"/>
    </location>
</feature>
<keyword evidence="8" id="KW-1185">Reference proteome</keyword>
<dbReference type="Gene3D" id="1.20.1250.20">
    <property type="entry name" value="MFS general substrate transporter like domains"/>
    <property type="match status" value="2"/>
</dbReference>
<protein>
    <submittedName>
        <fullName evidence="7">MFS transporter</fullName>
    </submittedName>
</protein>
<keyword evidence="2 5" id="KW-0812">Transmembrane</keyword>
<gene>
    <name evidence="7" type="ORF">F8C90_06475</name>
</gene>
<comment type="subcellular location">
    <subcellularLocation>
        <location evidence="1">Cell membrane</location>
        <topology evidence="1">Multi-pass membrane protein</topology>
    </subcellularLocation>
</comment>
<evidence type="ECO:0000256" key="1">
    <source>
        <dbReference type="ARBA" id="ARBA00004651"/>
    </source>
</evidence>
<evidence type="ECO:0000313" key="7">
    <source>
        <dbReference type="EMBL" id="KAB1640389.1"/>
    </source>
</evidence>
<dbReference type="GO" id="GO:0061513">
    <property type="term" value="F:glucose 6-phosphate:phosphate antiporter activity"/>
    <property type="evidence" value="ECO:0007669"/>
    <property type="project" value="TreeGrafter"/>
</dbReference>
<accession>A0A6N6NL82</accession>
<dbReference type="GO" id="GO:0035435">
    <property type="term" value="P:phosphate ion transmembrane transport"/>
    <property type="evidence" value="ECO:0007669"/>
    <property type="project" value="TreeGrafter"/>
</dbReference>
<feature type="transmembrane region" description="Helical" evidence="5">
    <location>
        <begin position="137"/>
        <end position="161"/>
    </location>
</feature>
<dbReference type="Pfam" id="PF07690">
    <property type="entry name" value="MFS_1"/>
    <property type="match status" value="1"/>
</dbReference>
<dbReference type="PANTHER" id="PTHR43826">
    <property type="entry name" value="GLUCOSE-6-PHOSPHATE EXCHANGER SLC37A4"/>
    <property type="match status" value="1"/>
</dbReference>
<feature type="transmembrane region" description="Helical" evidence="5">
    <location>
        <begin position="401"/>
        <end position="421"/>
    </location>
</feature>
<dbReference type="GO" id="GO:0005886">
    <property type="term" value="C:plasma membrane"/>
    <property type="evidence" value="ECO:0007669"/>
    <property type="project" value="UniProtKB-SubCell"/>
</dbReference>
<feature type="transmembrane region" description="Helical" evidence="5">
    <location>
        <begin position="167"/>
        <end position="191"/>
    </location>
</feature>
<dbReference type="PROSITE" id="PS50850">
    <property type="entry name" value="MFS"/>
    <property type="match status" value="1"/>
</dbReference>
<evidence type="ECO:0000256" key="3">
    <source>
        <dbReference type="ARBA" id="ARBA00022989"/>
    </source>
</evidence>
<evidence type="ECO:0000256" key="4">
    <source>
        <dbReference type="ARBA" id="ARBA00023136"/>
    </source>
</evidence>
<dbReference type="PANTHER" id="PTHR43826:SF3">
    <property type="entry name" value="GLUCOSE-6-PHOSPHATE EXCHANGER SLC37A4"/>
    <property type="match status" value="1"/>
</dbReference>
<organism evidence="7 8">
    <name type="scientific">Ellagibacter isourolithinifaciens</name>
    <dbReference type="NCBI Taxonomy" id="2137581"/>
    <lineage>
        <taxon>Bacteria</taxon>
        <taxon>Bacillati</taxon>
        <taxon>Actinomycetota</taxon>
        <taxon>Coriobacteriia</taxon>
        <taxon>Eggerthellales</taxon>
        <taxon>Eggerthellaceae</taxon>
        <taxon>Ellagibacter</taxon>
    </lineage>
</organism>
<feature type="transmembrane region" description="Helical" evidence="5">
    <location>
        <begin position="81"/>
        <end position="99"/>
    </location>
</feature>
<dbReference type="EMBL" id="WAJR01000013">
    <property type="protein sequence ID" value="KAB1640389.1"/>
    <property type="molecule type" value="Genomic_DNA"/>
</dbReference>
<feature type="domain" description="Major facilitator superfamily (MFS) profile" evidence="6">
    <location>
        <begin position="15"/>
        <end position="425"/>
    </location>
</feature>
<comment type="caution">
    <text evidence="7">The sequence shown here is derived from an EMBL/GenBank/DDBJ whole genome shotgun (WGS) entry which is preliminary data.</text>
</comment>
<proteinExistence type="predicted"/>
<dbReference type="InterPro" id="IPR011701">
    <property type="entry name" value="MFS"/>
</dbReference>
<dbReference type="InterPro" id="IPR036259">
    <property type="entry name" value="MFS_trans_sf"/>
</dbReference>
<dbReference type="OrthoDB" id="3174896at2"/>
<evidence type="ECO:0000259" key="6">
    <source>
        <dbReference type="PROSITE" id="PS50850"/>
    </source>
</evidence>
<dbReference type="InterPro" id="IPR020846">
    <property type="entry name" value="MFS_dom"/>
</dbReference>
<evidence type="ECO:0000256" key="5">
    <source>
        <dbReference type="SAM" id="Phobius"/>
    </source>
</evidence>
<dbReference type="InterPro" id="IPR051337">
    <property type="entry name" value="OPA_Antiporter"/>
</dbReference>
<name>A0A6N6NL82_9ACTN</name>
<feature type="transmembrane region" description="Helical" evidence="5">
    <location>
        <begin position="366"/>
        <end position="389"/>
    </location>
</feature>
<evidence type="ECO:0000313" key="8">
    <source>
        <dbReference type="Proteomes" id="UP000468668"/>
    </source>
</evidence>
<feature type="transmembrane region" description="Helical" evidence="5">
    <location>
        <begin position="304"/>
        <end position="324"/>
    </location>
</feature>
<feature type="transmembrane region" description="Helical" evidence="5">
    <location>
        <begin position="105"/>
        <end position="125"/>
    </location>
</feature>
<dbReference type="GeneID" id="98658048"/>
<dbReference type="AlphaFoldDB" id="A0A6N6NL82"/>
<evidence type="ECO:0000256" key="2">
    <source>
        <dbReference type="ARBA" id="ARBA00022692"/>
    </source>
</evidence>
<sequence>MSNGLSKNALCAWGMAGSGFLAQIICIFTLNSVGMTIAYFSPDFGVSVTDAAIVSSVYGITYGGFGMIWGACSDRIGTRKTLVICGCGSAVFMMSFGLFANSLPVAVFLYACAGAFTAGLGTSLMPKLVSSWFASRWVGKALIVVSVGGTIAGVVIGVLAPQLILGFGWRGCFVGISLIGLCVTAAIGLLAKDAPKKYGQHPFGLADGEDIEPSRMDEHAELQRESMGAKVIRVLKMPVTWKMGIIMILIQACIYTNTTFMVTTMTAAGYTLVAAGLISSTHRAAQTAGSIVWSPLTDIFARKYILALLGFLCAVTFVALFALLEDVETAVFGAATGFVLIAFLGFNKAFIPVYESQITELYPPEILGTGSGLIVTISLVGRFFGPFIAGGIIDATGSYNSIWLFNAACVLLMAVLVLVWIPKTGGKKYGNPFVAIKKALN</sequence>
<feature type="transmembrane region" description="Helical" evidence="5">
    <location>
        <begin position="51"/>
        <end position="69"/>
    </location>
</feature>
<keyword evidence="4 5" id="KW-0472">Membrane</keyword>
<reference evidence="7 8" key="1">
    <citation type="submission" date="2019-09" db="EMBL/GenBank/DDBJ databases">
        <title>Whole genome shotgun sequencing (WGS) of Ellagibacter isourolithinifaciens DSM 104140(T) and Adlercreutzia muris DSM 29508(T).</title>
        <authorList>
            <person name="Stoll D.A."/>
            <person name="Danylec N."/>
            <person name="Huch M."/>
        </authorList>
    </citation>
    <scope>NUCLEOTIDE SEQUENCE [LARGE SCALE GENOMIC DNA]</scope>
    <source>
        <strain evidence="7 8">DSM 104140</strain>
    </source>
</reference>
<dbReference type="SUPFAM" id="SSF103473">
    <property type="entry name" value="MFS general substrate transporter"/>
    <property type="match status" value="1"/>
</dbReference>
<feature type="transmembrane region" description="Helical" evidence="5">
    <location>
        <begin position="12"/>
        <end position="39"/>
    </location>
</feature>
<keyword evidence="3 5" id="KW-1133">Transmembrane helix</keyword>